<dbReference type="PANTHER" id="PTHR47217">
    <property type="entry name" value="GLOBIN-LIKE PROTEIN"/>
    <property type="match status" value="1"/>
</dbReference>
<dbReference type="AlphaFoldDB" id="A0AAV2P8I2"/>
<organism evidence="8 9">
    <name type="scientific">Lasius platythorax</name>
    <dbReference type="NCBI Taxonomy" id="488582"/>
    <lineage>
        <taxon>Eukaryota</taxon>
        <taxon>Metazoa</taxon>
        <taxon>Ecdysozoa</taxon>
        <taxon>Arthropoda</taxon>
        <taxon>Hexapoda</taxon>
        <taxon>Insecta</taxon>
        <taxon>Pterygota</taxon>
        <taxon>Neoptera</taxon>
        <taxon>Endopterygota</taxon>
        <taxon>Hymenoptera</taxon>
        <taxon>Apocrita</taxon>
        <taxon>Aculeata</taxon>
        <taxon>Formicoidea</taxon>
        <taxon>Formicidae</taxon>
        <taxon>Formicinae</taxon>
        <taxon>Lasius</taxon>
        <taxon>Lasius</taxon>
    </lineage>
</organism>
<dbReference type="CDD" id="cd01040">
    <property type="entry name" value="Mb-like"/>
    <property type="match status" value="1"/>
</dbReference>
<dbReference type="Gene3D" id="1.10.490.10">
    <property type="entry name" value="Globins"/>
    <property type="match status" value="1"/>
</dbReference>
<dbReference type="GO" id="GO:0005833">
    <property type="term" value="C:hemoglobin complex"/>
    <property type="evidence" value="ECO:0007669"/>
    <property type="project" value="InterPro"/>
</dbReference>
<dbReference type="GO" id="GO:0005344">
    <property type="term" value="F:oxygen carrier activity"/>
    <property type="evidence" value="ECO:0007669"/>
    <property type="project" value="UniProtKB-KW"/>
</dbReference>
<dbReference type="InterPro" id="IPR002336">
    <property type="entry name" value="Erythrocruorin"/>
</dbReference>
<evidence type="ECO:0000256" key="2">
    <source>
        <dbReference type="ARBA" id="ARBA00022617"/>
    </source>
</evidence>
<dbReference type="PROSITE" id="PS01033">
    <property type="entry name" value="GLOBIN"/>
    <property type="match status" value="1"/>
</dbReference>
<dbReference type="Proteomes" id="UP001497644">
    <property type="component" value="Chromosome 7"/>
</dbReference>
<dbReference type="InterPro" id="IPR009050">
    <property type="entry name" value="Globin-like_sf"/>
</dbReference>
<comment type="similarity">
    <text evidence="6">Belongs to the globin family.</text>
</comment>
<evidence type="ECO:0000259" key="7">
    <source>
        <dbReference type="PROSITE" id="PS01033"/>
    </source>
</evidence>
<evidence type="ECO:0000256" key="4">
    <source>
        <dbReference type="ARBA" id="ARBA00022723"/>
    </source>
</evidence>
<reference evidence="8" key="1">
    <citation type="submission" date="2024-04" db="EMBL/GenBank/DDBJ databases">
        <authorList>
            <consortium name="Molecular Ecology Group"/>
        </authorList>
    </citation>
    <scope>NUCLEOTIDE SEQUENCE</scope>
</reference>
<dbReference type="GO" id="GO:0005576">
    <property type="term" value="C:extracellular region"/>
    <property type="evidence" value="ECO:0007669"/>
    <property type="project" value="InterPro"/>
</dbReference>
<keyword evidence="3 6" id="KW-0561">Oxygen transport</keyword>
<keyword evidence="9" id="KW-1185">Reference proteome</keyword>
<proteinExistence type="inferred from homology"/>
<dbReference type="GO" id="GO:0019825">
    <property type="term" value="F:oxygen binding"/>
    <property type="evidence" value="ECO:0007669"/>
    <property type="project" value="InterPro"/>
</dbReference>
<feature type="domain" description="Globin" evidence="7">
    <location>
        <begin position="22"/>
        <end position="169"/>
    </location>
</feature>
<dbReference type="PRINTS" id="PR00611">
    <property type="entry name" value="ERYTHCRUORIN"/>
</dbReference>
<dbReference type="InterPro" id="IPR000971">
    <property type="entry name" value="Globin"/>
</dbReference>
<keyword evidence="4" id="KW-0479">Metal-binding</keyword>
<dbReference type="InterPro" id="IPR012292">
    <property type="entry name" value="Globin/Proto"/>
</dbReference>
<name>A0AAV2P8I2_9HYME</name>
<dbReference type="PANTHER" id="PTHR47217:SF1">
    <property type="entry name" value="GLOBIN-LIKE PROTEIN"/>
    <property type="match status" value="1"/>
</dbReference>
<dbReference type="EMBL" id="OZ034830">
    <property type="protein sequence ID" value="CAL1687450.1"/>
    <property type="molecule type" value="Genomic_DNA"/>
</dbReference>
<protein>
    <recommendedName>
        <fullName evidence="7">Globin domain-containing protein</fullName>
    </recommendedName>
</protein>
<dbReference type="InterPro" id="IPR044399">
    <property type="entry name" value="Mb-like_M"/>
</dbReference>
<evidence type="ECO:0000313" key="9">
    <source>
        <dbReference type="Proteomes" id="UP001497644"/>
    </source>
</evidence>
<keyword evidence="1 6" id="KW-0813">Transport</keyword>
<dbReference type="GO" id="GO:0046872">
    <property type="term" value="F:metal ion binding"/>
    <property type="evidence" value="ECO:0007669"/>
    <property type="project" value="UniProtKB-KW"/>
</dbReference>
<keyword evidence="2 6" id="KW-0349">Heme</keyword>
<evidence type="ECO:0000256" key="3">
    <source>
        <dbReference type="ARBA" id="ARBA00022621"/>
    </source>
</evidence>
<accession>A0AAV2P8I2</accession>
<evidence type="ECO:0000256" key="5">
    <source>
        <dbReference type="ARBA" id="ARBA00023004"/>
    </source>
</evidence>
<keyword evidence="5" id="KW-0408">Iron</keyword>
<evidence type="ECO:0000313" key="8">
    <source>
        <dbReference type="EMBL" id="CAL1687450.1"/>
    </source>
</evidence>
<gene>
    <name evidence="8" type="ORF">LPLAT_LOCUS12656</name>
</gene>
<evidence type="ECO:0000256" key="6">
    <source>
        <dbReference type="RuleBase" id="RU000356"/>
    </source>
</evidence>
<evidence type="ECO:0000256" key="1">
    <source>
        <dbReference type="ARBA" id="ARBA00022448"/>
    </source>
</evidence>
<dbReference type="SUPFAM" id="SSF46458">
    <property type="entry name" value="Globin-like"/>
    <property type="match status" value="1"/>
</dbReference>
<sequence>MALFRGLFNFFLDDNKLDEKIGMTERQKRLVQNTWAIARKDEVSAGLAIMIALFKQYPEYQKQFKSFKDVPIDELPKNKRFQAHCVSIISTFGKLIELMYDPELMQASLTNVIEKHKTRGQTQEQFENLKQLLISLFPSLFGKQYTPEAQEAWKKMLDLIFSSINEIYKN</sequence>
<dbReference type="Pfam" id="PF00042">
    <property type="entry name" value="Globin"/>
    <property type="match status" value="1"/>
</dbReference>
<dbReference type="GO" id="GO:0020037">
    <property type="term" value="F:heme binding"/>
    <property type="evidence" value="ECO:0007669"/>
    <property type="project" value="InterPro"/>
</dbReference>